<feature type="domain" description="Immunity MXAN-0049 protein" evidence="1">
    <location>
        <begin position="38"/>
        <end position="230"/>
    </location>
</feature>
<evidence type="ECO:0000313" key="2">
    <source>
        <dbReference type="EMBL" id="QFI75495.1"/>
    </source>
</evidence>
<sequence length="235" mass="27082">MKPFISWMHVGRDRRMSDDRSRPIEKRPREIKRKFYVIDFNYRGGPPAMVLENRHVLAPDTGVLDPFPRRGFPNYPEPPRFVFGGTRDRAPRDLEMYHHYWLVSDRTKAVFESVDLAGFAFVACDIRLAKGQYEGPGYWLCDVVRVLDAVDESQSRLLVGIRDDPNYRDFDKKYYSVVIKGGARLVFRDEVIASAHVFRMAYMEATVICDDVLKNACKEAGLAGIGFRDVLKLPI</sequence>
<dbReference type="Pfam" id="PF07791">
    <property type="entry name" value="Imm11"/>
    <property type="match status" value="1"/>
</dbReference>
<protein>
    <submittedName>
        <fullName evidence="2">DUF1629 domain-containing protein</fullName>
    </submittedName>
</protein>
<evidence type="ECO:0000313" key="3">
    <source>
        <dbReference type="Proteomes" id="UP000325641"/>
    </source>
</evidence>
<reference evidence="3" key="1">
    <citation type="submission" date="2019-10" db="EMBL/GenBank/DDBJ databases">
        <title>Complete Genome Sequence of Bradyrhizobium betae type strain PL7HG1T.</title>
        <authorList>
            <person name="Bromfield E.S.P."/>
            <person name="Cloutier S."/>
        </authorList>
    </citation>
    <scope>NUCLEOTIDE SEQUENCE [LARGE SCALE GENOMIC DNA]</scope>
    <source>
        <strain evidence="3">PL7HG1</strain>
    </source>
</reference>
<dbReference type="OrthoDB" id="8362313at2"/>
<organism evidence="2 3">
    <name type="scientific">Bradyrhizobium betae</name>
    <dbReference type="NCBI Taxonomy" id="244734"/>
    <lineage>
        <taxon>Bacteria</taxon>
        <taxon>Pseudomonadati</taxon>
        <taxon>Pseudomonadota</taxon>
        <taxon>Alphaproteobacteria</taxon>
        <taxon>Hyphomicrobiales</taxon>
        <taxon>Nitrobacteraceae</taxon>
        <taxon>Bradyrhizobium</taxon>
    </lineage>
</organism>
<dbReference type="EMBL" id="CP044543">
    <property type="protein sequence ID" value="QFI75495.1"/>
    <property type="molecule type" value="Genomic_DNA"/>
</dbReference>
<name>A0A5P6PB50_9BRAD</name>
<proteinExistence type="predicted"/>
<dbReference type="KEGG" id="bbet:F8237_25720"/>
<gene>
    <name evidence="2" type="ORF">F8237_25720</name>
</gene>
<dbReference type="Proteomes" id="UP000325641">
    <property type="component" value="Chromosome"/>
</dbReference>
<dbReference type="InterPro" id="IPR012433">
    <property type="entry name" value="Imm11"/>
</dbReference>
<dbReference type="AlphaFoldDB" id="A0A5P6PB50"/>
<accession>A0A5P6PB50</accession>
<evidence type="ECO:0000259" key="1">
    <source>
        <dbReference type="Pfam" id="PF07791"/>
    </source>
</evidence>